<accession>I1Q6L3</accession>
<sequence length="105" mass="12111">MTQWLMPMYNAAVLTTFVDRWRPEVHTFHLSSGELMVTLEDNAMILVHPSWGQAVTSDTSCGTKTLKLGGNPNYSEGKFHPYKCWALELHFNIRELAELSKKWIR</sequence>
<reference evidence="2" key="1">
    <citation type="submission" date="2015-06" db="UniProtKB">
        <authorList>
            <consortium name="EnsemblPlants"/>
        </authorList>
    </citation>
    <scope>IDENTIFICATION</scope>
</reference>
<evidence type="ECO:0000313" key="2">
    <source>
        <dbReference type="EnsemblPlants" id="ORGLA06G0277600.1"/>
    </source>
</evidence>
<dbReference type="GO" id="GO:0010073">
    <property type="term" value="P:meristem maintenance"/>
    <property type="evidence" value="ECO:0007669"/>
    <property type="project" value="InterPro"/>
</dbReference>
<organism evidence="2 3">
    <name type="scientific">Oryza glaberrima</name>
    <name type="common">African rice</name>
    <dbReference type="NCBI Taxonomy" id="4538"/>
    <lineage>
        <taxon>Eukaryota</taxon>
        <taxon>Viridiplantae</taxon>
        <taxon>Streptophyta</taxon>
        <taxon>Embryophyta</taxon>
        <taxon>Tracheophyta</taxon>
        <taxon>Spermatophyta</taxon>
        <taxon>Magnoliopsida</taxon>
        <taxon>Liliopsida</taxon>
        <taxon>Poales</taxon>
        <taxon>Poaceae</taxon>
        <taxon>BOP clade</taxon>
        <taxon>Oryzoideae</taxon>
        <taxon>Oryzeae</taxon>
        <taxon>Oryzinae</taxon>
        <taxon>Oryza</taxon>
    </lineage>
</organism>
<dbReference type="HOGENOM" id="CLU_2240830_0_0_1"/>
<dbReference type="InterPro" id="IPR044824">
    <property type="entry name" value="MAIN-like"/>
</dbReference>
<dbReference type="Gramene" id="ORGLA06G0277600.1">
    <property type="protein sequence ID" value="ORGLA06G0277600.1"/>
    <property type="gene ID" value="ORGLA06G0277600"/>
</dbReference>
<protein>
    <recommendedName>
        <fullName evidence="1">Aminotransferase-like plant mobile domain-containing protein</fullName>
    </recommendedName>
</protein>
<evidence type="ECO:0000313" key="3">
    <source>
        <dbReference type="Proteomes" id="UP000007306"/>
    </source>
</evidence>
<name>I1Q6L3_ORYGL</name>
<dbReference type="PANTHER" id="PTHR46033">
    <property type="entry name" value="PROTEIN MAIN-LIKE 2"/>
    <property type="match status" value="1"/>
</dbReference>
<keyword evidence="3" id="KW-1185">Reference proteome</keyword>
<dbReference type="EnsemblPlants" id="ORGLA06G0277600.1">
    <property type="protein sequence ID" value="ORGLA06G0277600.1"/>
    <property type="gene ID" value="ORGLA06G0277600"/>
</dbReference>
<dbReference type="AlphaFoldDB" id="I1Q6L3"/>
<dbReference type="InterPro" id="IPR019557">
    <property type="entry name" value="AminoTfrase-like_pln_mobile"/>
</dbReference>
<proteinExistence type="predicted"/>
<dbReference type="Pfam" id="PF10536">
    <property type="entry name" value="PMD"/>
    <property type="match status" value="1"/>
</dbReference>
<dbReference type="STRING" id="4538.I1Q6L3"/>
<evidence type="ECO:0000259" key="1">
    <source>
        <dbReference type="Pfam" id="PF10536"/>
    </source>
</evidence>
<reference evidence="3" key="2">
    <citation type="submission" date="2018-04" db="EMBL/GenBank/DDBJ databases">
        <title>OglaRS2 (Oryza glaberrima Reference Sequence Version 2).</title>
        <authorList>
            <person name="Zhang J."/>
            <person name="Kudrna D."/>
            <person name="Lee S."/>
            <person name="Talag J."/>
            <person name="Rajasekar S."/>
            <person name="Wing R.A."/>
        </authorList>
    </citation>
    <scope>NUCLEOTIDE SEQUENCE [LARGE SCALE GENOMIC DNA]</scope>
    <source>
        <strain evidence="3">cv. IRGC 96717</strain>
    </source>
</reference>
<feature type="domain" description="Aminotransferase-like plant mobile" evidence="1">
    <location>
        <begin position="10"/>
        <end position="65"/>
    </location>
</feature>
<dbReference type="PANTHER" id="PTHR46033:SF8">
    <property type="entry name" value="PROTEIN MAINTENANCE OF MERISTEMS-LIKE"/>
    <property type="match status" value="1"/>
</dbReference>
<dbReference type="Proteomes" id="UP000007306">
    <property type="component" value="Unassembled WGS sequence"/>
</dbReference>